<sequence>MEENVIKELDTLKEMLNNWKRGFLTWASPDGDNEYVLLEFKEEINSQLYPYVTRLLETKHLSEPEAREFMDYCYGQVEDLRDQLDKVETNESIKEV</sequence>
<protein>
    <submittedName>
        <fullName evidence="1">Uncharacterized protein</fullName>
    </submittedName>
</protein>
<dbReference type="EMBL" id="JACNIG010000163">
    <property type="protein sequence ID" value="MBC8431675.1"/>
    <property type="molecule type" value="Genomic_DNA"/>
</dbReference>
<name>A0A8J6TRX6_9BACT</name>
<evidence type="ECO:0000313" key="2">
    <source>
        <dbReference type="Proteomes" id="UP000605201"/>
    </source>
</evidence>
<gene>
    <name evidence="1" type="ORF">H8D96_07115</name>
</gene>
<reference evidence="1 2" key="1">
    <citation type="submission" date="2020-08" db="EMBL/GenBank/DDBJ databases">
        <title>Bridging the membrane lipid divide: bacteria of the FCB group superphylum have the potential to synthesize archaeal ether lipids.</title>
        <authorList>
            <person name="Villanueva L."/>
            <person name="Von Meijenfeldt F.A.B."/>
            <person name="Westbye A.B."/>
            <person name="Yadav S."/>
            <person name="Hopmans E.C."/>
            <person name="Dutilh B.E."/>
            <person name="Sinninghe Damste J.S."/>
        </authorList>
    </citation>
    <scope>NUCLEOTIDE SEQUENCE [LARGE SCALE GENOMIC DNA]</scope>
    <source>
        <strain evidence="1">NIOZ-UU17</strain>
    </source>
</reference>
<dbReference type="AlphaFoldDB" id="A0A8J6TRX6"/>
<organism evidence="1 2">
    <name type="scientific">Candidatus Desulfatibia vada</name>
    <dbReference type="NCBI Taxonomy" id="2841696"/>
    <lineage>
        <taxon>Bacteria</taxon>
        <taxon>Pseudomonadati</taxon>
        <taxon>Thermodesulfobacteriota</taxon>
        <taxon>Desulfobacteria</taxon>
        <taxon>Desulfobacterales</taxon>
        <taxon>Desulfobacterales incertae sedis</taxon>
        <taxon>Candidatus Desulfatibia</taxon>
    </lineage>
</organism>
<dbReference type="Proteomes" id="UP000605201">
    <property type="component" value="Unassembled WGS sequence"/>
</dbReference>
<evidence type="ECO:0000313" key="1">
    <source>
        <dbReference type="EMBL" id="MBC8431675.1"/>
    </source>
</evidence>
<proteinExistence type="predicted"/>
<comment type="caution">
    <text evidence="1">The sequence shown here is derived from an EMBL/GenBank/DDBJ whole genome shotgun (WGS) entry which is preliminary data.</text>
</comment>
<accession>A0A8J6TRX6</accession>